<dbReference type="Proteomes" id="UP000260025">
    <property type="component" value="Unassembled WGS sequence"/>
</dbReference>
<name>A0A3E2VSM8_CLOIN</name>
<keyword evidence="2" id="KW-0472">Membrane</keyword>
<dbReference type="InterPro" id="IPR010982">
    <property type="entry name" value="Lambda_DNA-bd_dom_sf"/>
</dbReference>
<feature type="transmembrane region" description="Helical" evidence="2">
    <location>
        <begin position="131"/>
        <end position="157"/>
    </location>
</feature>
<keyword evidence="2" id="KW-0812">Transmembrane</keyword>
<dbReference type="SMART" id="SM00530">
    <property type="entry name" value="HTH_XRE"/>
    <property type="match status" value="1"/>
</dbReference>
<dbReference type="Pfam" id="PF01381">
    <property type="entry name" value="HTH_3"/>
    <property type="match status" value="1"/>
</dbReference>
<dbReference type="PANTHER" id="PTHR46558:SF11">
    <property type="entry name" value="HTH-TYPE TRANSCRIPTIONAL REGULATOR XRE"/>
    <property type="match status" value="1"/>
</dbReference>
<dbReference type="EMBL" id="QVEV01000027">
    <property type="protein sequence ID" value="RGC13853.1"/>
    <property type="molecule type" value="Genomic_DNA"/>
</dbReference>
<accession>A0A3E2VSM8</accession>
<evidence type="ECO:0000259" key="3">
    <source>
        <dbReference type="PROSITE" id="PS50943"/>
    </source>
</evidence>
<gene>
    <name evidence="4" type="ORF">DXA38_15910</name>
</gene>
<organism evidence="4 5">
    <name type="scientific">Clostridium innocuum</name>
    <dbReference type="NCBI Taxonomy" id="1522"/>
    <lineage>
        <taxon>Bacteria</taxon>
        <taxon>Bacillati</taxon>
        <taxon>Bacillota</taxon>
        <taxon>Clostridia</taxon>
        <taxon>Eubacteriales</taxon>
        <taxon>Clostridiaceae</taxon>
        <taxon>Clostridium</taxon>
    </lineage>
</organism>
<dbReference type="InterPro" id="IPR001387">
    <property type="entry name" value="Cro/C1-type_HTH"/>
</dbReference>
<evidence type="ECO:0000256" key="2">
    <source>
        <dbReference type="SAM" id="Phobius"/>
    </source>
</evidence>
<evidence type="ECO:0000256" key="1">
    <source>
        <dbReference type="ARBA" id="ARBA00023125"/>
    </source>
</evidence>
<comment type="caution">
    <text evidence="4">The sequence shown here is derived from an EMBL/GenBank/DDBJ whole genome shotgun (WGS) entry which is preliminary data.</text>
</comment>
<dbReference type="AlphaFoldDB" id="A0A3E2VSM8"/>
<keyword evidence="2" id="KW-1133">Transmembrane helix</keyword>
<proteinExistence type="predicted"/>
<dbReference type="PROSITE" id="PS50943">
    <property type="entry name" value="HTH_CROC1"/>
    <property type="match status" value="1"/>
</dbReference>
<dbReference type="GO" id="GO:0003677">
    <property type="term" value="F:DNA binding"/>
    <property type="evidence" value="ECO:0007669"/>
    <property type="project" value="UniProtKB-KW"/>
</dbReference>
<protein>
    <submittedName>
        <fullName evidence="4">XRE family transcriptional regulator</fullName>
    </submittedName>
</protein>
<feature type="domain" description="HTH cro/C1-type" evidence="3">
    <location>
        <begin position="7"/>
        <end position="61"/>
    </location>
</feature>
<dbReference type="CDD" id="cd00093">
    <property type="entry name" value="HTH_XRE"/>
    <property type="match status" value="1"/>
</dbReference>
<dbReference type="OrthoDB" id="9801008at2"/>
<feature type="transmembrane region" description="Helical" evidence="2">
    <location>
        <begin position="163"/>
        <end position="188"/>
    </location>
</feature>
<dbReference type="SUPFAM" id="SSF47413">
    <property type="entry name" value="lambda repressor-like DNA-binding domains"/>
    <property type="match status" value="1"/>
</dbReference>
<dbReference type="RefSeq" id="WP_117444028.1">
    <property type="nucleotide sequence ID" value="NZ_JAKNHC010000028.1"/>
</dbReference>
<keyword evidence="1" id="KW-0238">DNA-binding</keyword>
<reference evidence="4 5" key="1">
    <citation type="submission" date="2018-08" db="EMBL/GenBank/DDBJ databases">
        <title>A genome reference for cultivated species of the human gut microbiota.</title>
        <authorList>
            <person name="Zou Y."/>
            <person name="Xue W."/>
            <person name="Luo G."/>
        </authorList>
    </citation>
    <scope>NUCLEOTIDE SEQUENCE [LARGE SCALE GENOMIC DNA]</scope>
    <source>
        <strain evidence="4 5">OF01-2LB</strain>
    </source>
</reference>
<sequence length="259" mass="28633">MEFKDNLYRIRKEKGMSQEELAALCDVSRQAISKWENGTANPDMENLKTLSRSLQVSIDELLGNKIPLEKEVIKEKEVIYVHNRYTYEKRYRSRLTICGIPLVDINVGRGRTEEGYWRVARGIIAIGNVSVGVISIGLLSVGVCSLGLLTLGLLFAIGPLALSYFAIGCLAIGYISIGAIAIGVYSIGAISIGFKFAMGALAYGEIAMGTNPVGDIVYHLRSSNTCFLESQEYLQFQEYLSRESLPKIIEFFVQVIPLC</sequence>
<evidence type="ECO:0000313" key="5">
    <source>
        <dbReference type="Proteomes" id="UP000260025"/>
    </source>
</evidence>
<dbReference type="PANTHER" id="PTHR46558">
    <property type="entry name" value="TRACRIPTIONAL REGULATORY PROTEIN-RELATED-RELATED"/>
    <property type="match status" value="1"/>
</dbReference>
<dbReference type="Gene3D" id="1.10.260.40">
    <property type="entry name" value="lambda repressor-like DNA-binding domains"/>
    <property type="match status" value="1"/>
</dbReference>
<evidence type="ECO:0000313" key="4">
    <source>
        <dbReference type="EMBL" id="RGC13853.1"/>
    </source>
</evidence>